<dbReference type="GO" id="GO:0017111">
    <property type="term" value="F:ribonucleoside triphosphate phosphatase activity"/>
    <property type="evidence" value="ECO:0007669"/>
    <property type="project" value="InterPro"/>
</dbReference>
<feature type="binding site" evidence="10">
    <location>
        <position position="183"/>
    </location>
    <ligand>
        <name>substrate</name>
    </ligand>
</feature>
<evidence type="ECO:0000256" key="8">
    <source>
        <dbReference type="ARBA" id="ARBA00051875"/>
    </source>
</evidence>
<dbReference type="GO" id="GO:0005829">
    <property type="term" value="C:cytosol"/>
    <property type="evidence" value="ECO:0007669"/>
    <property type="project" value="TreeGrafter"/>
</dbReference>
<dbReference type="PANTHER" id="PTHR11067:SF9">
    <property type="entry name" value="INOSINE TRIPHOSPHATE PYROPHOSPHATASE"/>
    <property type="match status" value="1"/>
</dbReference>
<comment type="cofactor">
    <cofactor evidence="10">
        <name>Mg(2+)</name>
        <dbReference type="ChEBI" id="CHEBI:18420"/>
    </cofactor>
    <text evidence="10">Binds 1 Mg(2+) ion per subunit.</text>
</comment>
<dbReference type="HAMAP" id="MF_01405">
    <property type="entry name" value="Non_canon_purine_NTPase"/>
    <property type="match status" value="1"/>
</dbReference>
<dbReference type="InterPro" id="IPR002637">
    <property type="entry name" value="RdgB/HAM1"/>
</dbReference>
<keyword evidence="6 10" id="KW-0460">Magnesium</keyword>
<dbReference type="GO" id="GO:0035870">
    <property type="term" value="F:dITP diphosphatase activity"/>
    <property type="evidence" value="ECO:0007669"/>
    <property type="project" value="UniProtKB-UniRule"/>
</dbReference>
<protein>
    <recommendedName>
        <fullName evidence="10">dITP/XTP pyrophosphatase</fullName>
        <ecNumber evidence="10">3.6.1.66</ecNumber>
    </recommendedName>
    <alternativeName>
        <fullName evidence="10">Non-canonical purine NTP pyrophosphatase</fullName>
    </alternativeName>
    <alternativeName>
        <fullName evidence="10">Non-standard purine NTP pyrophosphatase</fullName>
    </alternativeName>
    <alternativeName>
        <fullName evidence="10">Nucleoside-triphosphate diphosphatase</fullName>
    </alternativeName>
    <alternativeName>
        <fullName evidence="10">Nucleoside-triphosphate pyrophosphatase</fullName>
        <shortName evidence="10">NTPase</shortName>
    </alternativeName>
</protein>
<evidence type="ECO:0000256" key="5">
    <source>
        <dbReference type="ARBA" id="ARBA00022801"/>
    </source>
</evidence>
<evidence type="ECO:0000256" key="1">
    <source>
        <dbReference type="ARBA" id="ARBA00008023"/>
    </source>
</evidence>
<dbReference type="CDD" id="cd00515">
    <property type="entry name" value="HAM1"/>
    <property type="match status" value="1"/>
</dbReference>
<evidence type="ECO:0000313" key="12">
    <source>
        <dbReference type="EMBL" id="AUB83837.1"/>
    </source>
</evidence>
<evidence type="ECO:0000256" key="9">
    <source>
        <dbReference type="ARBA" id="ARBA00052017"/>
    </source>
</evidence>
<dbReference type="PANTHER" id="PTHR11067">
    <property type="entry name" value="INOSINE TRIPHOSPHATE PYROPHOSPHATASE/HAM1 PROTEIN"/>
    <property type="match status" value="1"/>
</dbReference>
<feature type="binding site" evidence="10">
    <location>
        <begin position="14"/>
        <end position="19"/>
    </location>
    <ligand>
        <name>substrate</name>
    </ligand>
</feature>
<dbReference type="FunFam" id="3.90.950.10:FF:000001">
    <property type="entry name" value="dITP/XTP pyrophosphatase"/>
    <property type="match status" value="1"/>
</dbReference>
<keyword evidence="5 10" id="KW-0378">Hydrolase</keyword>
<dbReference type="GO" id="GO:0009117">
    <property type="term" value="P:nucleotide metabolic process"/>
    <property type="evidence" value="ECO:0007669"/>
    <property type="project" value="UniProtKB-KW"/>
</dbReference>
<dbReference type="InterPro" id="IPR020922">
    <property type="entry name" value="dITP/XTP_pyrophosphatase"/>
</dbReference>
<comment type="caution">
    <text evidence="10">Lacks conserved residue(s) required for the propagation of feature annotation.</text>
</comment>
<dbReference type="EMBL" id="CP020370">
    <property type="protein sequence ID" value="AUB83837.1"/>
    <property type="molecule type" value="Genomic_DNA"/>
</dbReference>
<evidence type="ECO:0000256" key="11">
    <source>
        <dbReference type="RuleBase" id="RU003781"/>
    </source>
</evidence>
<dbReference type="Proteomes" id="UP000232638">
    <property type="component" value="Chromosome"/>
</dbReference>
<dbReference type="Gene3D" id="3.90.950.10">
    <property type="match status" value="1"/>
</dbReference>
<keyword evidence="4 10" id="KW-0547">Nucleotide-binding</keyword>
<keyword evidence="3 10" id="KW-0479">Metal-binding</keyword>
<feature type="binding site" evidence="10">
    <location>
        <position position="75"/>
    </location>
    <ligand>
        <name>Mg(2+)</name>
        <dbReference type="ChEBI" id="CHEBI:18420"/>
    </ligand>
</feature>
<comment type="catalytic activity">
    <reaction evidence="8 10">
        <text>dITP + H2O = dIMP + diphosphate + H(+)</text>
        <dbReference type="Rhea" id="RHEA:28342"/>
        <dbReference type="ChEBI" id="CHEBI:15377"/>
        <dbReference type="ChEBI" id="CHEBI:15378"/>
        <dbReference type="ChEBI" id="CHEBI:33019"/>
        <dbReference type="ChEBI" id="CHEBI:61194"/>
        <dbReference type="ChEBI" id="CHEBI:61382"/>
        <dbReference type="EC" id="3.6.1.66"/>
    </reaction>
</comment>
<evidence type="ECO:0000256" key="10">
    <source>
        <dbReference type="HAMAP-Rule" id="MF_01405"/>
    </source>
</evidence>
<dbReference type="RefSeq" id="WP_100921511.1">
    <property type="nucleotide sequence ID" value="NZ_CP020370.1"/>
</dbReference>
<evidence type="ECO:0000256" key="7">
    <source>
        <dbReference type="ARBA" id="ARBA00023080"/>
    </source>
</evidence>
<dbReference type="NCBIfam" id="TIGR00042">
    <property type="entry name" value="RdgB/HAM1 family non-canonical purine NTP pyrophosphatase"/>
    <property type="match status" value="1"/>
</dbReference>
<dbReference type="GO" id="GO:0009146">
    <property type="term" value="P:purine nucleoside triphosphate catabolic process"/>
    <property type="evidence" value="ECO:0007669"/>
    <property type="project" value="UniProtKB-UniRule"/>
</dbReference>
<evidence type="ECO:0000256" key="2">
    <source>
        <dbReference type="ARBA" id="ARBA00011738"/>
    </source>
</evidence>
<dbReference type="InterPro" id="IPR029001">
    <property type="entry name" value="ITPase-like_fam"/>
</dbReference>
<dbReference type="KEGG" id="tsy:THSYN_24740"/>
<feature type="active site" description="Proton acceptor" evidence="10">
    <location>
        <position position="75"/>
    </location>
</feature>
<dbReference type="GO" id="GO:0036220">
    <property type="term" value="F:ITP diphosphatase activity"/>
    <property type="evidence" value="ECO:0007669"/>
    <property type="project" value="UniProtKB-UniRule"/>
</dbReference>
<comment type="catalytic activity">
    <reaction evidence="9 10">
        <text>XTP + H2O = XMP + diphosphate + H(+)</text>
        <dbReference type="Rhea" id="RHEA:28610"/>
        <dbReference type="ChEBI" id="CHEBI:15377"/>
        <dbReference type="ChEBI" id="CHEBI:15378"/>
        <dbReference type="ChEBI" id="CHEBI:33019"/>
        <dbReference type="ChEBI" id="CHEBI:57464"/>
        <dbReference type="ChEBI" id="CHEBI:61314"/>
        <dbReference type="EC" id="3.6.1.66"/>
    </reaction>
</comment>
<dbReference type="EC" id="3.6.1.66" evidence="10"/>
<gene>
    <name evidence="12" type="ORF">THSYN_24740</name>
</gene>
<accession>A0A2K8UEB5</accession>
<comment type="function">
    <text evidence="10">Pyrophosphatase that catalyzes the hydrolysis of nucleoside triphosphates to their monophosphate derivatives, with a high preference for the non-canonical purine nucleotides XTP (xanthosine triphosphate), dITP (deoxyinosine triphosphate) and ITP. Seems to function as a house-cleaning enzyme that removes non-canonical purine nucleotides from the nucleotide pool, thus preventing their incorporation into DNA/RNA and avoiding chromosomal lesions.</text>
</comment>
<evidence type="ECO:0000256" key="3">
    <source>
        <dbReference type="ARBA" id="ARBA00022723"/>
    </source>
</evidence>
<feature type="binding site" evidence="10">
    <location>
        <begin position="160"/>
        <end position="163"/>
    </location>
    <ligand>
        <name>substrate</name>
    </ligand>
</feature>
<dbReference type="Pfam" id="PF01725">
    <property type="entry name" value="Ham1p_like"/>
    <property type="match status" value="1"/>
</dbReference>
<reference evidence="12 13" key="1">
    <citation type="submission" date="2017-03" db="EMBL/GenBank/DDBJ databases">
        <title>Complete genome sequence of Candidatus 'Thiodictyon syntrophicum' sp. nov. strain Cad16T, a photolithoautotroph purple sulfur bacterium isolated from an alpine meromictic lake.</title>
        <authorList>
            <person name="Luedin S.M."/>
            <person name="Pothier J.F."/>
            <person name="Danza F."/>
            <person name="Storelli N."/>
            <person name="Wittwer M."/>
            <person name="Tonolla M."/>
        </authorList>
    </citation>
    <scope>NUCLEOTIDE SEQUENCE [LARGE SCALE GENOMIC DNA]</scope>
    <source>
        <strain evidence="12 13">Cad16T</strain>
    </source>
</reference>
<keyword evidence="7 10" id="KW-0546">Nucleotide metabolism</keyword>
<dbReference type="GO" id="GO:0000166">
    <property type="term" value="F:nucleotide binding"/>
    <property type="evidence" value="ECO:0007669"/>
    <property type="project" value="UniProtKB-KW"/>
</dbReference>
<organism evidence="12 13">
    <name type="scientific">Candidatus Thiodictyon syntrophicum</name>
    <dbReference type="NCBI Taxonomy" id="1166950"/>
    <lineage>
        <taxon>Bacteria</taxon>
        <taxon>Pseudomonadati</taxon>
        <taxon>Pseudomonadota</taxon>
        <taxon>Gammaproteobacteria</taxon>
        <taxon>Chromatiales</taxon>
        <taxon>Chromatiaceae</taxon>
        <taxon>Thiodictyon</taxon>
    </lineage>
</organism>
<comment type="catalytic activity">
    <reaction evidence="10">
        <text>ITP + H2O = IMP + diphosphate + H(+)</text>
        <dbReference type="Rhea" id="RHEA:29399"/>
        <dbReference type="ChEBI" id="CHEBI:15377"/>
        <dbReference type="ChEBI" id="CHEBI:15378"/>
        <dbReference type="ChEBI" id="CHEBI:33019"/>
        <dbReference type="ChEBI" id="CHEBI:58053"/>
        <dbReference type="ChEBI" id="CHEBI:61402"/>
        <dbReference type="EC" id="3.6.1.66"/>
    </reaction>
</comment>
<dbReference type="AlphaFoldDB" id="A0A2K8UEB5"/>
<evidence type="ECO:0000313" key="13">
    <source>
        <dbReference type="Proteomes" id="UP000232638"/>
    </source>
</evidence>
<sequence length="209" mass="22426">MTRSHRGETIVLASNNPGKVREFSQLLADARIAVSPQGAHEVPEAAETGLTFVENAILKARNAARYSGLAAIADDSGIEVDALDGAPGIYSARYAGPQASDADNLARLLRDLEGVPDDERTARYQCVLVYLRDPQDPTPLICQGTWEGLILRESRGANGFGYDPVFLVPTHGCTAAELDPIEKNRISHRGQALRELHRLMEGGAPASGP</sequence>
<feature type="binding site" evidence="10">
    <location>
        <position position="76"/>
    </location>
    <ligand>
        <name>substrate</name>
    </ligand>
</feature>
<comment type="similarity">
    <text evidence="1 10 11">Belongs to the HAM1 NTPase family.</text>
</comment>
<evidence type="ECO:0000256" key="4">
    <source>
        <dbReference type="ARBA" id="ARBA00022741"/>
    </source>
</evidence>
<dbReference type="OrthoDB" id="9807456at2"/>
<dbReference type="GO" id="GO:0046872">
    <property type="term" value="F:metal ion binding"/>
    <property type="evidence" value="ECO:0007669"/>
    <property type="project" value="UniProtKB-KW"/>
</dbReference>
<dbReference type="GO" id="GO:0036222">
    <property type="term" value="F:XTP diphosphatase activity"/>
    <property type="evidence" value="ECO:0007669"/>
    <property type="project" value="UniProtKB-UniRule"/>
</dbReference>
<evidence type="ECO:0000256" key="6">
    <source>
        <dbReference type="ARBA" id="ARBA00022842"/>
    </source>
</evidence>
<name>A0A2K8UEB5_9GAMM</name>
<feature type="binding site" evidence="10">
    <location>
        <begin position="188"/>
        <end position="189"/>
    </location>
    <ligand>
        <name>substrate</name>
    </ligand>
</feature>
<dbReference type="SUPFAM" id="SSF52972">
    <property type="entry name" value="ITPase-like"/>
    <property type="match status" value="1"/>
</dbReference>
<keyword evidence="13" id="KW-1185">Reference proteome</keyword>
<proteinExistence type="inferred from homology"/>
<comment type="subunit">
    <text evidence="2 10">Homodimer.</text>
</comment>